<protein>
    <recommendedName>
        <fullName evidence="2">AB hydrolase-1 domain-containing protein</fullName>
    </recommendedName>
</protein>
<dbReference type="GO" id="GO:0080032">
    <property type="term" value="F:methyl jasmonate esterase activity"/>
    <property type="evidence" value="ECO:0000318"/>
    <property type="project" value="GO_Central"/>
</dbReference>
<dbReference type="Gramene" id="ERN08992">
    <property type="protein sequence ID" value="ERN08992"/>
    <property type="gene ID" value="AMTR_s00153p00056390"/>
</dbReference>
<dbReference type="GO" id="GO:0009696">
    <property type="term" value="P:salicylic acid metabolic process"/>
    <property type="evidence" value="ECO:0000318"/>
    <property type="project" value="GO_Central"/>
</dbReference>
<dbReference type="FunFam" id="3.40.50.1820:FF:000025">
    <property type="entry name" value="putative methylesterase 11, chloroplastic"/>
    <property type="match status" value="1"/>
</dbReference>
<dbReference type="Pfam" id="PF12697">
    <property type="entry name" value="Abhydrolase_6"/>
    <property type="match status" value="1"/>
</dbReference>
<dbReference type="PANTHER" id="PTHR10992">
    <property type="entry name" value="METHYLESTERASE FAMILY MEMBER"/>
    <property type="match status" value="1"/>
</dbReference>
<dbReference type="InterPro" id="IPR000073">
    <property type="entry name" value="AB_hydrolase_1"/>
</dbReference>
<reference evidence="4" key="1">
    <citation type="journal article" date="2013" name="Science">
        <title>The Amborella genome and the evolution of flowering plants.</title>
        <authorList>
            <consortium name="Amborella Genome Project"/>
        </authorList>
    </citation>
    <scope>NUCLEOTIDE SEQUENCE [LARGE SCALE GENOMIC DNA]</scope>
</reference>
<sequence>MGEVPATQHFVLVHGTCHGAWCWYKTASLLKDSGFKVTAVDLCGSGLHPGNADSILSFEEYNKPLMDLLSTIPEDEKVILVGHSAGGLSITHATHVFGMKKISLCIYVTAIMLRNGIVSDQDRQAFPDLGDAVDFNFGLGPDRPPTSAIINPYLQRKFLYQCSPHEDSTLASMLLRPAPLMPLFSAKFEGANMGDVDLVKRVYIKMNKDEIMRPDVHQEMMIKSWPPDEVMFIDTDHSPFFSAPNELHHLLINASTMYCG</sequence>
<keyword evidence="4" id="KW-1185">Reference proteome</keyword>
<dbReference type="GO" id="GO:0080030">
    <property type="term" value="F:methyl indole-3-acetate esterase activity"/>
    <property type="evidence" value="ECO:0000318"/>
    <property type="project" value="GO_Central"/>
</dbReference>
<dbReference type="InterPro" id="IPR045889">
    <property type="entry name" value="MES/HNL"/>
</dbReference>
<dbReference type="GO" id="GO:0009694">
    <property type="term" value="P:jasmonic acid metabolic process"/>
    <property type="evidence" value="ECO:0000318"/>
    <property type="project" value="GO_Central"/>
</dbReference>
<organism evidence="3 4">
    <name type="scientific">Amborella trichopoda</name>
    <dbReference type="NCBI Taxonomy" id="13333"/>
    <lineage>
        <taxon>Eukaryota</taxon>
        <taxon>Viridiplantae</taxon>
        <taxon>Streptophyta</taxon>
        <taxon>Embryophyta</taxon>
        <taxon>Tracheophyta</taxon>
        <taxon>Spermatophyta</taxon>
        <taxon>Magnoliopsida</taxon>
        <taxon>Amborellales</taxon>
        <taxon>Amborellaceae</taxon>
        <taxon>Amborella</taxon>
    </lineage>
</organism>
<evidence type="ECO:0000313" key="4">
    <source>
        <dbReference type="Proteomes" id="UP000017836"/>
    </source>
</evidence>
<dbReference type="Gene3D" id="3.40.50.1820">
    <property type="entry name" value="alpha/beta hydrolase"/>
    <property type="match status" value="1"/>
</dbReference>
<accession>W1PG59</accession>
<dbReference type="OrthoDB" id="1263307at2759"/>
<dbReference type="Proteomes" id="UP000017836">
    <property type="component" value="Unassembled WGS sequence"/>
</dbReference>
<dbReference type="AlphaFoldDB" id="W1PG59"/>
<gene>
    <name evidence="3" type="ORF">AMTR_s00153p00056390</name>
</gene>
<evidence type="ECO:0000259" key="2">
    <source>
        <dbReference type="Pfam" id="PF12697"/>
    </source>
</evidence>
<dbReference type="HOGENOM" id="CLU_046066_0_2_1"/>
<dbReference type="InterPro" id="IPR029058">
    <property type="entry name" value="AB_hydrolase_fold"/>
</dbReference>
<dbReference type="EMBL" id="KI393119">
    <property type="protein sequence ID" value="ERN08992.1"/>
    <property type="molecule type" value="Genomic_DNA"/>
</dbReference>
<dbReference type="GO" id="GO:0080031">
    <property type="term" value="F:methyl salicylate esterase activity"/>
    <property type="evidence" value="ECO:0000318"/>
    <property type="project" value="GO_Central"/>
</dbReference>
<dbReference type="PANTHER" id="PTHR10992:SF1032">
    <property type="entry name" value="METHYLESTERASE 17"/>
    <property type="match status" value="1"/>
</dbReference>
<dbReference type="OMA" id="SITHATH"/>
<name>W1PG59_AMBTC</name>
<evidence type="ECO:0000313" key="3">
    <source>
        <dbReference type="EMBL" id="ERN08992.1"/>
    </source>
</evidence>
<dbReference type="eggNOG" id="ENOG502QPPA">
    <property type="taxonomic scope" value="Eukaryota"/>
</dbReference>
<feature type="domain" description="AB hydrolase-1" evidence="2">
    <location>
        <begin position="10"/>
        <end position="246"/>
    </location>
</feature>
<dbReference type="SUPFAM" id="SSF53474">
    <property type="entry name" value="alpha/beta-Hydrolases"/>
    <property type="match status" value="1"/>
</dbReference>
<keyword evidence="1" id="KW-0378">Hydrolase</keyword>
<proteinExistence type="predicted"/>
<evidence type="ECO:0000256" key="1">
    <source>
        <dbReference type="ARBA" id="ARBA00022801"/>
    </source>
</evidence>